<dbReference type="OrthoDB" id="9790710at2"/>
<dbReference type="GO" id="GO:0009103">
    <property type="term" value="P:lipopolysaccharide biosynthetic process"/>
    <property type="evidence" value="ECO:0007669"/>
    <property type="project" value="TreeGrafter"/>
</dbReference>
<dbReference type="AlphaFoldDB" id="A0A1I5L8L9"/>
<keyword evidence="5" id="KW-1185">Reference proteome</keyword>
<proteinExistence type="predicted"/>
<evidence type="ECO:0000313" key="5">
    <source>
        <dbReference type="Proteomes" id="UP000199356"/>
    </source>
</evidence>
<organism evidence="4 5">
    <name type="scientific">Tranquillimonas alkanivorans</name>
    <dbReference type="NCBI Taxonomy" id="441119"/>
    <lineage>
        <taxon>Bacteria</taxon>
        <taxon>Pseudomonadati</taxon>
        <taxon>Pseudomonadota</taxon>
        <taxon>Alphaproteobacteria</taxon>
        <taxon>Rhodobacterales</taxon>
        <taxon>Roseobacteraceae</taxon>
        <taxon>Tranquillimonas</taxon>
    </lineage>
</organism>
<feature type="domain" description="Glycosyltransferase subfamily 4-like N-terminal" evidence="3">
    <location>
        <begin position="98"/>
        <end position="172"/>
    </location>
</feature>
<dbReference type="Pfam" id="PF13439">
    <property type="entry name" value="Glyco_transf_4"/>
    <property type="match status" value="1"/>
</dbReference>
<dbReference type="GO" id="GO:0016757">
    <property type="term" value="F:glycosyltransferase activity"/>
    <property type="evidence" value="ECO:0007669"/>
    <property type="project" value="InterPro"/>
</dbReference>
<name>A0A1I5L8L9_9RHOB</name>
<protein>
    <submittedName>
        <fullName evidence="4">Glycosyl transferases group 1</fullName>
    </submittedName>
</protein>
<gene>
    <name evidence="4" type="ORF">SAMN04488047_101523</name>
</gene>
<dbReference type="STRING" id="441119.SAMN04488047_101523"/>
<dbReference type="Pfam" id="PF00534">
    <property type="entry name" value="Glycos_transf_1"/>
    <property type="match status" value="1"/>
</dbReference>
<evidence type="ECO:0000259" key="3">
    <source>
        <dbReference type="Pfam" id="PF13439"/>
    </source>
</evidence>
<dbReference type="InterPro" id="IPR028098">
    <property type="entry name" value="Glyco_trans_4-like_N"/>
</dbReference>
<accession>A0A1I5L8L9</accession>
<dbReference type="PANTHER" id="PTHR46401:SF2">
    <property type="entry name" value="GLYCOSYLTRANSFERASE WBBK-RELATED"/>
    <property type="match status" value="1"/>
</dbReference>
<dbReference type="Proteomes" id="UP000199356">
    <property type="component" value="Unassembled WGS sequence"/>
</dbReference>
<dbReference type="PANTHER" id="PTHR46401">
    <property type="entry name" value="GLYCOSYLTRANSFERASE WBBK-RELATED"/>
    <property type="match status" value="1"/>
</dbReference>
<dbReference type="SUPFAM" id="SSF53756">
    <property type="entry name" value="UDP-Glycosyltransferase/glycogen phosphorylase"/>
    <property type="match status" value="1"/>
</dbReference>
<feature type="domain" description="Glycosyl transferase family 1" evidence="2">
    <location>
        <begin position="192"/>
        <end position="338"/>
    </location>
</feature>
<dbReference type="RefSeq" id="WP_093417238.1">
    <property type="nucleotide sequence ID" value="NZ_FOXA01000001.1"/>
</dbReference>
<dbReference type="InterPro" id="IPR001296">
    <property type="entry name" value="Glyco_trans_1"/>
</dbReference>
<dbReference type="CDD" id="cd03809">
    <property type="entry name" value="GT4_MtfB-like"/>
    <property type="match status" value="1"/>
</dbReference>
<dbReference type="EMBL" id="FOXA01000001">
    <property type="protein sequence ID" value="SFO93630.1"/>
    <property type="molecule type" value="Genomic_DNA"/>
</dbReference>
<sequence length="376" mass="40104">MSVFVNARFLCQPMSGVQRHAVEVVSALDRRLTRDPALAAALGPVEALAPAPPHKPPDWGAIPLRVVSGGAGHLWEQTTLWRASRRGVLLSLCGSGPLLHRRQVLAVHDANVFEAPESFPPTYRLWHRAMRPRLAARAAAMLTVSQFSAGELARHLRVSEMAFTVIPNGADHVLRLRHDPGALRRLGLRPQGYLLTVGNRSPNKNLSRLAEAYRRAGPDLPPLVVAGGTVPGVARDACGAGGVRLLGRVSDGELRALLAGAAAFVWPSLREGFGLPPLEAMALGVPVLAARSTAMPEVLGDAALWFDPCDISDIARALRSFVGLEPEVRAALSRAGRRRAAGFTWDESAGRLAEVLEAAVRAPAADILPAPLLSSR</sequence>
<keyword evidence="1 4" id="KW-0808">Transferase</keyword>
<evidence type="ECO:0000256" key="1">
    <source>
        <dbReference type="ARBA" id="ARBA00022679"/>
    </source>
</evidence>
<evidence type="ECO:0000259" key="2">
    <source>
        <dbReference type="Pfam" id="PF00534"/>
    </source>
</evidence>
<reference evidence="4 5" key="1">
    <citation type="submission" date="2016-10" db="EMBL/GenBank/DDBJ databases">
        <authorList>
            <person name="de Groot N.N."/>
        </authorList>
    </citation>
    <scope>NUCLEOTIDE SEQUENCE [LARGE SCALE GENOMIC DNA]</scope>
    <source>
        <strain evidence="4 5">DSM 19547</strain>
    </source>
</reference>
<dbReference type="Gene3D" id="3.40.50.2000">
    <property type="entry name" value="Glycogen Phosphorylase B"/>
    <property type="match status" value="2"/>
</dbReference>
<evidence type="ECO:0000313" key="4">
    <source>
        <dbReference type="EMBL" id="SFO93630.1"/>
    </source>
</evidence>